<evidence type="ECO:0000313" key="6">
    <source>
        <dbReference type="Proteomes" id="UP001279734"/>
    </source>
</evidence>
<keyword evidence="6" id="KW-1185">Reference proteome</keyword>
<reference evidence="5" key="1">
    <citation type="submission" date="2023-05" db="EMBL/GenBank/DDBJ databases">
        <title>Nepenthes gracilis genome sequencing.</title>
        <authorList>
            <person name="Fukushima K."/>
        </authorList>
    </citation>
    <scope>NUCLEOTIDE SEQUENCE</scope>
    <source>
        <strain evidence="5">SING2019-196</strain>
    </source>
</reference>
<dbReference type="Proteomes" id="UP001279734">
    <property type="component" value="Unassembled WGS sequence"/>
</dbReference>
<keyword evidence="2" id="KW-0175">Coiled coil</keyword>
<dbReference type="PANTHER" id="PTHR31301">
    <property type="entry name" value="LOB DOMAIN-CONTAINING PROTEIN 4-RELATED"/>
    <property type="match status" value="1"/>
</dbReference>
<dbReference type="EMBL" id="BSYO01000008">
    <property type="protein sequence ID" value="GMH09037.1"/>
    <property type="molecule type" value="Genomic_DNA"/>
</dbReference>
<dbReference type="Pfam" id="PF03195">
    <property type="entry name" value="LOB"/>
    <property type="match status" value="1"/>
</dbReference>
<proteinExistence type="inferred from homology"/>
<feature type="coiled-coil region" evidence="2">
    <location>
        <begin position="38"/>
        <end position="65"/>
    </location>
</feature>
<feature type="region of interest" description="Disordered" evidence="3">
    <location>
        <begin position="89"/>
        <end position="108"/>
    </location>
</feature>
<evidence type="ECO:0000259" key="4">
    <source>
        <dbReference type="PROSITE" id="PS50891"/>
    </source>
</evidence>
<evidence type="ECO:0000256" key="2">
    <source>
        <dbReference type="SAM" id="Coils"/>
    </source>
</evidence>
<dbReference type="PANTHER" id="PTHR31301:SF153">
    <property type="entry name" value="LOB DOMAIN-CONTAINING PROTEIN 26"/>
    <property type="match status" value="1"/>
</dbReference>
<evidence type="ECO:0000256" key="1">
    <source>
        <dbReference type="ARBA" id="ARBA00005474"/>
    </source>
</evidence>
<dbReference type="AlphaFoldDB" id="A0AAD3SDE1"/>
<dbReference type="PROSITE" id="PS50891">
    <property type="entry name" value="LOB"/>
    <property type="match status" value="1"/>
</dbReference>
<protein>
    <recommendedName>
        <fullName evidence="4">LOB domain-containing protein</fullName>
    </recommendedName>
</protein>
<comment type="caution">
    <text evidence="5">The sequence shown here is derived from an EMBL/GenBank/DDBJ whole genome shotgun (WGS) entry which is preliminary data.</text>
</comment>
<gene>
    <name evidence="5" type="ORF">Nepgr_010877</name>
</gene>
<comment type="similarity">
    <text evidence="1">Belongs to the LOB domain-containing protein family.</text>
</comment>
<evidence type="ECO:0000313" key="5">
    <source>
        <dbReference type="EMBL" id="GMH09037.1"/>
    </source>
</evidence>
<evidence type="ECO:0000256" key="3">
    <source>
        <dbReference type="SAM" id="MobiDB-lite"/>
    </source>
</evidence>
<accession>A0AAD3SDE1</accession>
<dbReference type="InterPro" id="IPR004883">
    <property type="entry name" value="LOB"/>
</dbReference>
<organism evidence="5 6">
    <name type="scientific">Nepenthes gracilis</name>
    <name type="common">Slender pitcher plant</name>
    <dbReference type="NCBI Taxonomy" id="150966"/>
    <lineage>
        <taxon>Eukaryota</taxon>
        <taxon>Viridiplantae</taxon>
        <taxon>Streptophyta</taxon>
        <taxon>Embryophyta</taxon>
        <taxon>Tracheophyta</taxon>
        <taxon>Spermatophyta</taxon>
        <taxon>Magnoliopsida</taxon>
        <taxon>eudicotyledons</taxon>
        <taxon>Gunneridae</taxon>
        <taxon>Pentapetalae</taxon>
        <taxon>Caryophyllales</taxon>
        <taxon>Nepenthaceae</taxon>
        <taxon>Nepenthes</taxon>
    </lineage>
</organism>
<sequence>MQMVQQLPVHLRAEAAECMSFEATSRIRDPIYGCAGIITQLQHQIIQAEREVAKIQAKITFYNAQVHVDPAWLTQSHYAQKQECTLQTSISNPSFGESRGGEFDDGPF</sequence>
<name>A0AAD3SDE1_NEPGR</name>
<feature type="domain" description="LOB" evidence="4">
    <location>
        <begin position="1"/>
        <end position="59"/>
    </location>
</feature>